<sequence>MTNEKQNSEIEIPFDQIKNPTIINRAKTNPQILPKLIEYTATKLNAPPGIAKALIFGNLHTGGTASKASPNHTFNLTHNNKIFSLDLQTLRSLTEKTIITEGEKFTLRQLARTHEQDILTFASKFNITGNLGKKLLQMDPTLEPEQLIYAADYVEPTNPSIPKQIQNLLMSHKNETTK</sequence>
<dbReference type="EMBL" id="MH591106">
    <property type="protein sequence ID" value="AYC65114.1"/>
    <property type="molecule type" value="Genomic_DNA"/>
</dbReference>
<keyword evidence="1" id="KW-0150">Chloroplast</keyword>
<keyword evidence="1" id="KW-0934">Plastid</keyword>
<name>A0A386B095_9CHLO</name>
<organism evidence="1">
    <name type="scientific">Caulerpa verticillata</name>
    <dbReference type="NCBI Taxonomy" id="177082"/>
    <lineage>
        <taxon>Eukaryota</taxon>
        <taxon>Viridiplantae</taxon>
        <taxon>Chlorophyta</taxon>
        <taxon>core chlorophytes</taxon>
        <taxon>Ulvophyceae</taxon>
        <taxon>TCBD clade</taxon>
        <taxon>Bryopsidales</taxon>
        <taxon>Halimedineae</taxon>
        <taxon>Caulerpaceae</taxon>
        <taxon>Caulerpa</taxon>
    </lineage>
</organism>
<dbReference type="RefSeq" id="YP_009519248.1">
    <property type="nucleotide sequence ID" value="NC_039523.1"/>
</dbReference>
<reference evidence="1" key="2">
    <citation type="journal article" date="2019" name="Mol. Phylogenet. Evol.">
        <title>Reassessment of the classification of bryopsidales (chlorophyta) based on chloroplast phylogenomic analyses.</title>
        <authorList>
            <person name="Cremen M.C."/>
            <person name="Leliaert F."/>
            <person name="West J."/>
            <person name="Lam D.W."/>
            <person name="Shimada S."/>
            <person name="Lopez-Bautista J.M."/>
            <person name="Verbruggen H."/>
        </authorList>
    </citation>
    <scope>NUCLEOTIDE SEQUENCE</scope>
</reference>
<dbReference type="GeneID" id="38278942"/>
<geneLocation type="chloroplast" evidence="1"/>
<gene>
    <name evidence="1" type="primary">orf178</name>
</gene>
<evidence type="ECO:0000313" key="1">
    <source>
        <dbReference type="EMBL" id="AYC65114.1"/>
    </source>
</evidence>
<protein>
    <submittedName>
        <fullName evidence="1">Uncharacterized protein</fullName>
    </submittedName>
</protein>
<dbReference type="AlphaFoldDB" id="A0A386B095"/>
<proteinExistence type="predicted"/>
<accession>A0A386B095</accession>
<reference evidence="1" key="1">
    <citation type="submission" date="2018-07" db="EMBL/GenBank/DDBJ databases">
        <authorList>
            <person name="Quirk P.G."/>
            <person name="Krulwich T.A."/>
        </authorList>
    </citation>
    <scope>NUCLEOTIDE SEQUENCE</scope>
</reference>